<reference evidence="1 2" key="1">
    <citation type="submission" date="2020-08" db="EMBL/GenBank/DDBJ databases">
        <title>A Genomic Blueprint of the Chicken Gut Microbiome.</title>
        <authorList>
            <person name="Gilroy R."/>
            <person name="Ravi A."/>
            <person name="Getino M."/>
            <person name="Pursley I."/>
            <person name="Horton D.L."/>
            <person name="Alikhan N.-F."/>
            <person name="Baker D."/>
            <person name="Gharbi K."/>
            <person name="Hall N."/>
            <person name="Watson M."/>
            <person name="Adriaenssens E.M."/>
            <person name="Foster-Nyarko E."/>
            <person name="Jarju S."/>
            <person name="Secka A."/>
            <person name="Antonio M."/>
            <person name="Oren A."/>
            <person name="Chaudhuri R."/>
            <person name="La Ragione R.M."/>
            <person name="Hildebrand F."/>
            <person name="Pallen M.J."/>
        </authorList>
    </citation>
    <scope>NUCLEOTIDE SEQUENCE [LARGE SCALE GENOMIC DNA]</scope>
    <source>
        <strain evidence="1 2">Sa1BUA13</strain>
    </source>
</reference>
<name>A0ABR8WAZ4_9BACL</name>
<evidence type="ECO:0000313" key="2">
    <source>
        <dbReference type="Proteomes" id="UP000658980"/>
    </source>
</evidence>
<dbReference type="RefSeq" id="WP_191714090.1">
    <property type="nucleotide sequence ID" value="NZ_JACSPU010000001.1"/>
</dbReference>
<evidence type="ECO:0000313" key="1">
    <source>
        <dbReference type="EMBL" id="MBD8013881.1"/>
    </source>
</evidence>
<evidence type="ECO:0008006" key="3">
    <source>
        <dbReference type="Google" id="ProtNLM"/>
    </source>
</evidence>
<dbReference type="Proteomes" id="UP000658980">
    <property type="component" value="Unassembled WGS sequence"/>
</dbReference>
<gene>
    <name evidence="1" type="ORF">H9630_03540</name>
</gene>
<keyword evidence="2" id="KW-1185">Reference proteome</keyword>
<accession>A0ABR8WAZ4</accession>
<organism evidence="1 2">
    <name type="scientific">Planococcus wigleyi</name>
    <dbReference type="NCBI Taxonomy" id="2762216"/>
    <lineage>
        <taxon>Bacteria</taxon>
        <taxon>Bacillati</taxon>
        <taxon>Bacillota</taxon>
        <taxon>Bacilli</taxon>
        <taxon>Bacillales</taxon>
        <taxon>Caryophanaceae</taxon>
        <taxon>Planococcus</taxon>
    </lineage>
</organism>
<proteinExistence type="predicted"/>
<dbReference type="EMBL" id="JACSPU010000001">
    <property type="protein sequence ID" value="MBD8013881.1"/>
    <property type="molecule type" value="Genomic_DNA"/>
</dbReference>
<comment type="caution">
    <text evidence="1">The sequence shown here is derived from an EMBL/GenBank/DDBJ whole genome shotgun (WGS) entry which is preliminary data.</text>
</comment>
<protein>
    <recommendedName>
        <fullName evidence="3">SinR family protein</fullName>
    </recommendedName>
</protein>
<sequence length="91" mass="10433">MAVYSITYDLKSPGQDYSALHKAIKALGDYRHDLESIWFVDTHLHPEDIYYKIRPAMDNNDNVFITKVSSGYYGNASNDLWTWLSSKGLKA</sequence>